<accession>A0ABM0K564</accession>
<dbReference type="EC" id="2.7.11.1" evidence="1"/>
<evidence type="ECO:0000256" key="7">
    <source>
        <dbReference type="ARBA" id="ARBA00047899"/>
    </source>
</evidence>
<dbReference type="Gene3D" id="1.25.10.10">
    <property type="entry name" value="Leucine-rich Repeat Variant"/>
    <property type="match status" value="1"/>
</dbReference>
<evidence type="ECO:0000256" key="3">
    <source>
        <dbReference type="ARBA" id="ARBA00022679"/>
    </source>
</evidence>
<evidence type="ECO:0000313" key="11">
    <source>
        <dbReference type="Proteomes" id="UP000694888"/>
    </source>
</evidence>
<dbReference type="SUPFAM" id="SSF48371">
    <property type="entry name" value="ARM repeat"/>
    <property type="match status" value="1"/>
</dbReference>
<feature type="coiled-coil region" evidence="9">
    <location>
        <begin position="249"/>
        <end position="276"/>
    </location>
</feature>
<evidence type="ECO:0000256" key="4">
    <source>
        <dbReference type="ARBA" id="ARBA00022741"/>
    </source>
</evidence>
<dbReference type="InterPro" id="IPR000719">
    <property type="entry name" value="Prot_kinase_dom"/>
</dbReference>
<evidence type="ECO:0000256" key="1">
    <source>
        <dbReference type="ARBA" id="ARBA00012513"/>
    </source>
</evidence>
<dbReference type="SMART" id="SM00220">
    <property type="entry name" value="S_TKc"/>
    <property type="match status" value="1"/>
</dbReference>
<sequence>MEGYEEQTEANLSRKLSDELDAIVEEDSESLTDGSAIDEVYKVLECISKGSPGTVYVVKSKEDQEKYVLKKIECHDESDAVKAFFEELELKKLDHPYVCGYKDFFVTYEKEDSSMFVNIITQYFEKGNLDQLVRAYQEKQEPIPEQDVKKMIGEILEGLVYIHEKEIIHRDIKPTNIFINSNGAMVLGDFGVSTVMGDMTTNTRATVKSTVFMAPEIGSQPHDQKTDLYSLGCVLLNVLTAFKFSDAEFTAKLREIKESQEDLNEMLEEISKHYSKSMITTVQTLLRPSPVTRPNTFELSRMGFIQECMAQTASSQLDKRSRQEETGSTKQYALTEGRDDPYRVLEYIADTIDHENYVADGLAALAEIVRDKEDAHEHIDQKARNLISLAMWDNIFHKDVQIAGCYVLSNLVVFAPPEDILFTPEVITIIHKIMATHEYEPEVQLAAVNLILALSADERAARSIVQLGGIHDIVVAMRHASYHATLNAVACMALWSLTVDEENLKVAGKEHAVRDVCLALSTHKVAPEVCEAAAAALVSLLLDDGCYDPFNELDCVGNLIAAISLHPKNAKVVKNCCKVLATVVEANEECAYRFLTSDNPDDENPTGIPTVMEAYRLHKDNAMVVEAIVRLLLDLSRYDDINVEMQAALIGPLLLSEVHKRYKENRDIMGPVEEALDRLGAGVARAARSSS</sequence>
<reference evidence="12" key="1">
    <citation type="submission" date="2025-08" db="UniProtKB">
        <authorList>
            <consortium name="RefSeq"/>
        </authorList>
    </citation>
    <scope>IDENTIFICATION</scope>
</reference>
<feature type="domain" description="Protein kinase" evidence="10">
    <location>
        <begin position="41"/>
        <end position="305"/>
    </location>
</feature>
<dbReference type="PANTHER" id="PTHR24363">
    <property type="entry name" value="SERINE/THREONINE PROTEIN KINASE"/>
    <property type="match status" value="1"/>
</dbReference>
<comment type="catalytic activity">
    <reaction evidence="8">
        <text>L-seryl-[protein] + ATP = O-phospho-L-seryl-[protein] + ADP + H(+)</text>
        <dbReference type="Rhea" id="RHEA:17989"/>
        <dbReference type="Rhea" id="RHEA-COMP:9863"/>
        <dbReference type="Rhea" id="RHEA-COMP:11604"/>
        <dbReference type="ChEBI" id="CHEBI:15378"/>
        <dbReference type="ChEBI" id="CHEBI:29999"/>
        <dbReference type="ChEBI" id="CHEBI:30616"/>
        <dbReference type="ChEBI" id="CHEBI:83421"/>
        <dbReference type="ChEBI" id="CHEBI:456216"/>
        <dbReference type="EC" id="2.7.11.1"/>
    </reaction>
</comment>
<keyword evidence="2" id="KW-0723">Serine/threonine-protein kinase</keyword>
<proteinExistence type="predicted"/>
<dbReference type="InterPro" id="IPR011009">
    <property type="entry name" value="Kinase-like_dom_sf"/>
</dbReference>
<dbReference type="SUPFAM" id="SSF56112">
    <property type="entry name" value="Protein kinase-like (PK-like)"/>
    <property type="match status" value="1"/>
</dbReference>
<evidence type="ECO:0000256" key="2">
    <source>
        <dbReference type="ARBA" id="ARBA00022527"/>
    </source>
</evidence>
<keyword evidence="4" id="KW-0547">Nucleotide-binding</keyword>
<dbReference type="Proteomes" id="UP000694888">
    <property type="component" value="Unplaced"/>
</dbReference>
<evidence type="ECO:0000256" key="9">
    <source>
        <dbReference type="SAM" id="Coils"/>
    </source>
</evidence>
<dbReference type="GeneID" id="101860605"/>
<protein>
    <recommendedName>
        <fullName evidence="1">non-specific serine/threonine protein kinase</fullName>
        <ecNumber evidence="1">2.7.11.1</ecNumber>
    </recommendedName>
</protein>
<gene>
    <name evidence="12" type="primary">LOC101860605</name>
</gene>
<organism evidence="11 12">
    <name type="scientific">Aplysia californica</name>
    <name type="common">California sea hare</name>
    <dbReference type="NCBI Taxonomy" id="6500"/>
    <lineage>
        <taxon>Eukaryota</taxon>
        <taxon>Metazoa</taxon>
        <taxon>Spiralia</taxon>
        <taxon>Lophotrochozoa</taxon>
        <taxon>Mollusca</taxon>
        <taxon>Gastropoda</taxon>
        <taxon>Heterobranchia</taxon>
        <taxon>Euthyneura</taxon>
        <taxon>Tectipleura</taxon>
        <taxon>Aplysiida</taxon>
        <taxon>Aplysioidea</taxon>
        <taxon>Aplysiidae</taxon>
        <taxon>Aplysia</taxon>
    </lineage>
</organism>
<keyword evidence="11" id="KW-1185">Reference proteome</keyword>
<evidence type="ECO:0000256" key="5">
    <source>
        <dbReference type="ARBA" id="ARBA00022777"/>
    </source>
</evidence>
<dbReference type="InterPro" id="IPR011989">
    <property type="entry name" value="ARM-like"/>
</dbReference>
<evidence type="ECO:0000256" key="8">
    <source>
        <dbReference type="ARBA" id="ARBA00048679"/>
    </source>
</evidence>
<name>A0ABM0K564_APLCA</name>
<comment type="catalytic activity">
    <reaction evidence="7">
        <text>L-threonyl-[protein] + ATP = O-phospho-L-threonyl-[protein] + ADP + H(+)</text>
        <dbReference type="Rhea" id="RHEA:46608"/>
        <dbReference type="Rhea" id="RHEA-COMP:11060"/>
        <dbReference type="Rhea" id="RHEA-COMP:11605"/>
        <dbReference type="ChEBI" id="CHEBI:15378"/>
        <dbReference type="ChEBI" id="CHEBI:30013"/>
        <dbReference type="ChEBI" id="CHEBI:30616"/>
        <dbReference type="ChEBI" id="CHEBI:61977"/>
        <dbReference type="ChEBI" id="CHEBI:456216"/>
        <dbReference type="EC" id="2.7.11.1"/>
    </reaction>
</comment>
<keyword evidence="6" id="KW-0067">ATP-binding</keyword>
<evidence type="ECO:0000259" key="10">
    <source>
        <dbReference type="PROSITE" id="PS50011"/>
    </source>
</evidence>
<dbReference type="RefSeq" id="XP_005109013.2">
    <property type="nucleotide sequence ID" value="XM_005108956.3"/>
</dbReference>
<dbReference type="Gene3D" id="1.10.510.10">
    <property type="entry name" value="Transferase(Phosphotransferase) domain 1"/>
    <property type="match status" value="1"/>
</dbReference>
<keyword evidence="5" id="KW-0418">Kinase</keyword>
<dbReference type="PANTHER" id="PTHR24363:SF0">
    <property type="entry name" value="SERINE_THREONINE KINASE LIKE DOMAIN CONTAINING 1"/>
    <property type="match status" value="1"/>
</dbReference>
<dbReference type="InterPro" id="IPR016024">
    <property type="entry name" value="ARM-type_fold"/>
</dbReference>
<dbReference type="Pfam" id="PF00069">
    <property type="entry name" value="Pkinase"/>
    <property type="match status" value="1"/>
</dbReference>
<dbReference type="PROSITE" id="PS00108">
    <property type="entry name" value="PROTEIN_KINASE_ST"/>
    <property type="match status" value="1"/>
</dbReference>
<dbReference type="PROSITE" id="PS50011">
    <property type="entry name" value="PROTEIN_KINASE_DOM"/>
    <property type="match status" value="1"/>
</dbReference>
<keyword evidence="9" id="KW-0175">Coiled coil</keyword>
<keyword evidence="3" id="KW-0808">Transferase</keyword>
<evidence type="ECO:0000256" key="6">
    <source>
        <dbReference type="ARBA" id="ARBA00022840"/>
    </source>
</evidence>
<evidence type="ECO:0000313" key="12">
    <source>
        <dbReference type="RefSeq" id="XP_005109013.2"/>
    </source>
</evidence>
<dbReference type="InterPro" id="IPR008271">
    <property type="entry name" value="Ser/Thr_kinase_AS"/>
</dbReference>